<dbReference type="Pfam" id="PF00854">
    <property type="entry name" value="PTR2"/>
    <property type="match status" value="1"/>
</dbReference>
<feature type="transmembrane region" description="Helical" evidence="6">
    <location>
        <begin position="176"/>
        <end position="195"/>
    </location>
</feature>
<feature type="transmembrane region" description="Helical" evidence="6">
    <location>
        <begin position="323"/>
        <end position="348"/>
    </location>
</feature>
<keyword evidence="5 6" id="KW-0472">Membrane</keyword>
<feature type="transmembrane region" description="Helical" evidence="6">
    <location>
        <begin position="207"/>
        <end position="226"/>
    </location>
</feature>
<comment type="subcellular location">
    <subcellularLocation>
        <location evidence="1">Membrane</location>
        <topology evidence="1">Multi-pass membrane protein</topology>
    </subcellularLocation>
</comment>
<dbReference type="PANTHER" id="PTHR11654">
    <property type="entry name" value="OLIGOPEPTIDE TRANSPORTER-RELATED"/>
    <property type="match status" value="1"/>
</dbReference>
<feature type="transmembrane region" description="Helical" evidence="6">
    <location>
        <begin position="441"/>
        <end position="463"/>
    </location>
</feature>
<evidence type="ECO:0000313" key="7">
    <source>
        <dbReference type="EMBL" id="KAJ0978943.1"/>
    </source>
</evidence>
<dbReference type="Gene3D" id="1.20.1250.20">
    <property type="entry name" value="MFS general substrate transporter like domains"/>
    <property type="match status" value="1"/>
</dbReference>
<dbReference type="EMBL" id="JAGGNH010000003">
    <property type="protein sequence ID" value="KAJ0978943.1"/>
    <property type="molecule type" value="Genomic_DNA"/>
</dbReference>
<evidence type="ECO:0000256" key="6">
    <source>
        <dbReference type="SAM" id="Phobius"/>
    </source>
</evidence>
<keyword evidence="8" id="KW-1185">Reference proteome</keyword>
<dbReference type="SUPFAM" id="SSF103473">
    <property type="entry name" value="MFS general substrate transporter"/>
    <property type="match status" value="1"/>
</dbReference>
<protein>
    <submittedName>
        <fullName evidence="7">Uncharacterized protein</fullName>
    </submittedName>
</protein>
<evidence type="ECO:0000256" key="5">
    <source>
        <dbReference type="ARBA" id="ARBA00023136"/>
    </source>
</evidence>
<evidence type="ECO:0000256" key="3">
    <source>
        <dbReference type="ARBA" id="ARBA00022692"/>
    </source>
</evidence>
<name>A0A9D5CTF4_9LILI</name>
<proteinExistence type="inferred from homology"/>
<accession>A0A9D5CTF4</accession>
<dbReference type="InterPro" id="IPR000109">
    <property type="entry name" value="POT_fam"/>
</dbReference>
<feature type="transmembrane region" description="Helical" evidence="6">
    <location>
        <begin position="401"/>
        <end position="421"/>
    </location>
</feature>
<reference evidence="7" key="1">
    <citation type="submission" date="2021-03" db="EMBL/GenBank/DDBJ databases">
        <authorList>
            <person name="Li Z."/>
            <person name="Yang C."/>
        </authorList>
    </citation>
    <scope>NUCLEOTIDE SEQUENCE</scope>
    <source>
        <strain evidence="7">Dzin_1.0</strain>
        <tissue evidence="7">Leaf</tissue>
    </source>
</reference>
<dbReference type="GO" id="GO:0016020">
    <property type="term" value="C:membrane"/>
    <property type="evidence" value="ECO:0007669"/>
    <property type="project" value="UniProtKB-SubCell"/>
</dbReference>
<feature type="transmembrane region" description="Helical" evidence="6">
    <location>
        <begin position="85"/>
        <end position="111"/>
    </location>
</feature>
<keyword evidence="3 6" id="KW-0812">Transmembrane</keyword>
<dbReference type="OrthoDB" id="8904098at2759"/>
<organism evidence="7 8">
    <name type="scientific">Dioscorea zingiberensis</name>
    <dbReference type="NCBI Taxonomy" id="325984"/>
    <lineage>
        <taxon>Eukaryota</taxon>
        <taxon>Viridiplantae</taxon>
        <taxon>Streptophyta</taxon>
        <taxon>Embryophyta</taxon>
        <taxon>Tracheophyta</taxon>
        <taxon>Spermatophyta</taxon>
        <taxon>Magnoliopsida</taxon>
        <taxon>Liliopsida</taxon>
        <taxon>Dioscoreales</taxon>
        <taxon>Dioscoreaceae</taxon>
        <taxon>Dioscorea</taxon>
    </lineage>
</organism>
<reference evidence="7" key="2">
    <citation type="journal article" date="2022" name="Hortic Res">
        <title>The genome of Dioscorea zingiberensis sheds light on the biosynthesis, origin and evolution of the medicinally important diosgenin saponins.</title>
        <authorList>
            <person name="Li Y."/>
            <person name="Tan C."/>
            <person name="Li Z."/>
            <person name="Guo J."/>
            <person name="Li S."/>
            <person name="Chen X."/>
            <person name="Wang C."/>
            <person name="Dai X."/>
            <person name="Yang H."/>
            <person name="Song W."/>
            <person name="Hou L."/>
            <person name="Xu J."/>
            <person name="Tong Z."/>
            <person name="Xu A."/>
            <person name="Yuan X."/>
            <person name="Wang W."/>
            <person name="Yang Q."/>
            <person name="Chen L."/>
            <person name="Sun Z."/>
            <person name="Wang K."/>
            <person name="Pan B."/>
            <person name="Chen J."/>
            <person name="Bao Y."/>
            <person name="Liu F."/>
            <person name="Qi X."/>
            <person name="Gang D.R."/>
            <person name="Wen J."/>
            <person name="Li J."/>
        </authorList>
    </citation>
    <scope>NUCLEOTIDE SEQUENCE</scope>
    <source>
        <strain evidence="7">Dzin_1.0</strain>
    </source>
</reference>
<gene>
    <name evidence="7" type="ORF">J5N97_014417</name>
</gene>
<dbReference type="GO" id="GO:0022857">
    <property type="term" value="F:transmembrane transporter activity"/>
    <property type="evidence" value="ECO:0007669"/>
    <property type="project" value="InterPro"/>
</dbReference>
<feature type="transmembrane region" description="Helical" evidence="6">
    <location>
        <begin position="131"/>
        <end position="155"/>
    </location>
</feature>
<dbReference type="Proteomes" id="UP001085076">
    <property type="component" value="Miscellaneous, Linkage group lg03"/>
</dbReference>
<evidence type="ECO:0000256" key="2">
    <source>
        <dbReference type="ARBA" id="ARBA00005982"/>
    </source>
</evidence>
<evidence type="ECO:0000256" key="4">
    <source>
        <dbReference type="ARBA" id="ARBA00022989"/>
    </source>
</evidence>
<dbReference type="AlphaFoldDB" id="A0A9D5CTF4"/>
<feature type="transmembrane region" description="Helical" evidence="6">
    <location>
        <begin position="360"/>
        <end position="380"/>
    </location>
</feature>
<sequence length="631" mass="70444">MAEEEGREGKKTKKGGFRTMPFILATELCDRIATSGLNANLITYLTQEMHMPLVEATNTVTITKGTSSFTPIIGGLISDSFAGCFWTITVGSIFYLLGLAVLTVSAILPVLHPPHCSGEEKCKQASTWQLVILYFSLFLTTIGSGGIRPCVAAFGADQFNLAGSEMEAKKRTFFNLYFFCLRFATGIALIVVVYVQDNVGWGWGLNIPTITMFISIVIFVIGYSFYIKSEPKGSPLTRLTQVVVAAIKKRKVDRPIDAKLLYEDRELDASISTTGMLRHTDKLRCLDRAAIVMEGDKTGTGKPNLWRLATVHRVEELKSLIRIIPIWAVGIFFIATASNIGSFAILQARTMDRQLGHLKIPPATMSIFLDISTILTLTFYDRIFVPAARRITGRPSGITSLQRMVIGVVISMLCYMVAALAELKRKSAAAEYGLLDKPKAVIPISVFWVAPQYIIYGMAEAFLSVGQMEFLYDQAPESMRSIAVALYWLAIAIGDYVSTGIVALVNKCSKNNGDWLQNNINRGKLDYYWWLMTGLEFLNLIYLIICAKFYTYKRLEVAVPERSSNAVIDERNVGYMERRDDNVRDDQEEVDWLNKLHGENISEEESPLLARCLEGTWRSITICFSGKGFED</sequence>
<feature type="transmembrane region" description="Helical" evidence="6">
    <location>
        <begin position="527"/>
        <end position="545"/>
    </location>
</feature>
<dbReference type="InterPro" id="IPR036259">
    <property type="entry name" value="MFS_trans_sf"/>
</dbReference>
<evidence type="ECO:0000256" key="1">
    <source>
        <dbReference type="ARBA" id="ARBA00004141"/>
    </source>
</evidence>
<feature type="transmembrane region" description="Helical" evidence="6">
    <location>
        <begin position="484"/>
        <end position="507"/>
    </location>
</feature>
<comment type="caution">
    <text evidence="7">The sequence shown here is derived from an EMBL/GenBank/DDBJ whole genome shotgun (WGS) entry which is preliminary data.</text>
</comment>
<comment type="similarity">
    <text evidence="2">Belongs to the major facilitator superfamily. Proton-dependent oligopeptide transporter (POT/PTR) (TC 2.A.17) family.</text>
</comment>
<keyword evidence="4 6" id="KW-1133">Transmembrane helix</keyword>
<evidence type="ECO:0000313" key="8">
    <source>
        <dbReference type="Proteomes" id="UP001085076"/>
    </source>
</evidence>